<sequence>MLMHRKIFIILMLIFSCSTIKDVDDKQIYYIPSESISKHIEDNNFEVALSSYYNLKNSGFEMDQSILDLKDRALSEIKNEYLKFCREKDYERAFFKLETLNLFGIMLGESKEHLILNHLKSLRLKDPMLASFFAKYYLFDNAFDSLKNFFVNEKYLSRNILLDTAVLTVWVDMGTKILNGHVLPNIVLGSAFVIDSLNGYALTNYHIISSQVDSDYHGVSSLYVRLPRGKGEKLPAKVIAYSKEMDLALIKIPFKLDHQFNLSYSSNINVGDRIYAMGSPMGFEKTITSGIISGKNRNLLSVGDSYQIDAAINQGNSGGPVVNENGKFVGLTFAGIVHSQGLNFVIPSKWVLKVLPFMYGGGILRNKWLGFTFFESMKNLEISYVAPNSPADIGGLKSGDFILSVNSLKFESLKDLQYYVLQRKSMLKIRYKRNDKEYESYLYPQDRPEDIIESIVERDSFRNLMRIFLGLNLSLISGREYRVSKVFFNSLGDELNFKVNDEIFVYDFKYVKYKRVFILLLYVKRLFSGYLGTPMQFIIPFDSIVFV</sequence>
<dbReference type="GO" id="GO:0004252">
    <property type="term" value="F:serine-type endopeptidase activity"/>
    <property type="evidence" value="ECO:0007669"/>
    <property type="project" value="InterPro"/>
</dbReference>
<name>W5SPC6_BORAN</name>
<dbReference type="InterPro" id="IPR041489">
    <property type="entry name" value="PDZ_6"/>
</dbReference>
<dbReference type="Pfam" id="PF13365">
    <property type="entry name" value="Trypsin_2"/>
    <property type="match status" value="1"/>
</dbReference>
<gene>
    <name evidence="4" type="ORF">BAN_0036400</name>
</gene>
<dbReference type="EMBL" id="CP005829">
    <property type="protein sequence ID" value="AHH08760.1"/>
    <property type="molecule type" value="Genomic_DNA"/>
</dbReference>
<dbReference type="PANTHER" id="PTHR43343:SF3">
    <property type="entry name" value="PROTEASE DO-LIKE 8, CHLOROPLASTIC"/>
    <property type="match status" value="1"/>
</dbReference>
<dbReference type="eggNOG" id="COG0265">
    <property type="taxonomic scope" value="Bacteria"/>
</dbReference>
<dbReference type="PRINTS" id="PR00834">
    <property type="entry name" value="PROTEASES2C"/>
</dbReference>
<dbReference type="InterPro" id="IPR036034">
    <property type="entry name" value="PDZ_sf"/>
</dbReference>
<dbReference type="SUPFAM" id="SSF50494">
    <property type="entry name" value="Trypsin-like serine proteases"/>
    <property type="match status" value="1"/>
</dbReference>
<dbReference type="Pfam" id="PF17820">
    <property type="entry name" value="PDZ_6"/>
    <property type="match status" value="1"/>
</dbReference>
<dbReference type="Gene3D" id="2.40.10.120">
    <property type="match status" value="1"/>
</dbReference>
<dbReference type="InterPro" id="IPR001940">
    <property type="entry name" value="Peptidase_S1C"/>
</dbReference>
<dbReference type="SUPFAM" id="SSF50156">
    <property type="entry name" value="PDZ domain-like"/>
    <property type="match status" value="1"/>
</dbReference>
<proteinExistence type="predicted"/>
<dbReference type="AlphaFoldDB" id="W5SPC6"/>
<dbReference type="Proteomes" id="UP000019262">
    <property type="component" value="Chromosome"/>
</dbReference>
<keyword evidence="1 4" id="KW-0645">Protease</keyword>
<evidence type="ECO:0000313" key="4">
    <source>
        <dbReference type="EMBL" id="AHH08760.1"/>
    </source>
</evidence>
<dbReference type="InterPro" id="IPR009003">
    <property type="entry name" value="Peptidase_S1_PA"/>
</dbReference>
<evidence type="ECO:0000256" key="1">
    <source>
        <dbReference type="ARBA" id="ARBA00022670"/>
    </source>
</evidence>
<evidence type="ECO:0000313" key="5">
    <source>
        <dbReference type="Proteomes" id="UP000019262"/>
    </source>
</evidence>
<feature type="domain" description="PDZ" evidence="3">
    <location>
        <begin position="369"/>
        <end position="435"/>
    </location>
</feature>
<organism evidence="4 5">
    <name type="scientific">Borrelia anserina BA2</name>
    <dbReference type="NCBI Taxonomy" id="1313293"/>
    <lineage>
        <taxon>Bacteria</taxon>
        <taxon>Pseudomonadati</taxon>
        <taxon>Spirochaetota</taxon>
        <taxon>Spirochaetia</taxon>
        <taxon>Spirochaetales</taxon>
        <taxon>Borreliaceae</taxon>
        <taxon>Borrelia</taxon>
    </lineage>
</organism>
<dbReference type="GO" id="GO:0006508">
    <property type="term" value="P:proteolysis"/>
    <property type="evidence" value="ECO:0007669"/>
    <property type="project" value="UniProtKB-KW"/>
</dbReference>
<dbReference type="PANTHER" id="PTHR43343">
    <property type="entry name" value="PEPTIDASE S12"/>
    <property type="match status" value="1"/>
</dbReference>
<evidence type="ECO:0000259" key="3">
    <source>
        <dbReference type="PROSITE" id="PS50106"/>
    </source>
</evidence>
<dbReference type="PROSITE" id="PS51257">
    <property type="entry name" value="PROKAR_LIPOPROTEIN"/>
    <property type="match status" value="1"/>
</dbReference>
<dbReference type="HOGENOM" id="CLU_026857_0_0_12"/>
<keyword evidence="2 4" id="KW-0378">Hydrolase</keyword>
<reference evidence="4 5" key="1">
    <citation type="submission" date="2013-04" db="EMBL/GenBank/DDBJ databases">
        <title>Comparative Genomics of Relapsing Fever Spirochetes.</title>
        <authorList>
            <person name="Schwan T.G."/>
            <person name="Raffel S.J."/>
            <person name="Porcella S.F."/>
            <person name="Martens C.A."/>
            <person name="Bruno D.P."/>
            <person name="Rickefs S.M."/>
            <person name="Barbian K.B."/>
        </authorList>
    </citation>
    <scope>NUCLEOTIDE SEQUENCE [LARGE SCALE GENOMIC DNA]</scope>
    <source>
        <strain evidence="4 5">BA2</strain>
    </source>
</reference>
<dbReference type="InterPro" id="IPR001478">
    <property type="entry name" value="PDZ"/>
</dbReference>
<accession>W5SPC6</accession>
<dbReference type="SMART" id="SM00228">
    <property type="entry name" value="PDZ"/>
    <property type="match status" value="1"/>
</dbReference>
<dbReference type="Gene3D" id="2.30.42.10">
    <property type="match status" value="1"/>
</dbReference>
<protein>
    <submittedName>
        <fullName evidence="4">BhpA serine protease</fullName>
        <ecNumber evidence="4">3.4.21.-</ecNumber>
    </submittedName>
</protein>
<dbReference type="PROSITE" id="PS50106">
    <property type="entry name" value="PDZ"/>
    <property type="match status" value="1"/>
</dbReference>
<dbReference type="EC" id="3.4.21.-" evidence="4"/>
<dbReference type="PATRIC" id="fig|1313293.3.peg.808"/>
<evidence type="ECO:0000256" key="2">
    <source>
        <dbReference type="ARBA" id="ARBA00022801"/>
    </source>
</evidence>
<dbReference type="InterPro" id="IPR051201">
    <property type="entry name" value="Chloro_Bact_Ser_Proteases"/>
</dbReference>